<dbReference type="SUPFAM" id="SSF53474">
    <property type="entry name" value="alpha/beta-Hydrolases"/>
    <property type="match status" value="1"/>
</dbReference>
<reference evidence="2" key="1">
    <citation type="submission" date="2022-11" db="EMBL/GenBank/DDBJ databases">
        <authorList>
            <person name="Mo P."/>
        </authorList>
    </citation>
    <scope>NUCLEOTIDE SEQUENCE</scope>
    <source>
        <strain evidence="2">HUAS 11-8</strain>
    </source>
</reference>
<evidence type="ECO:0000313" key="2">
    <source>
        <dbReference type="EMBL" id="WAL67731.1"/>
    </source>
</evidence>
<dbReference type="Proteomes" id="UP001163203">
    <property type="component" value="Chromosome"/>
</dbReference>
<dbReference type="RefSeq" id="WP_268757825.1">
    <property type="nucleotide sequence ID" value="NZ_CP113836.1"/>
</dbReference>
<dbReference type="Gene3D" id="3.40.50.1820">
    <property type="entry name" value="alpha/beta hydrolase"/>
    <property type="match status" value="1"/>
</dbReference>
<keyword evidence="2" id="KW-0378">Hydrolase</keyword>
<dbReference type="EMBL" id="CP113836">
    <property type="protein sequence ID" value="WAL67731.1"/>
    <property type="molecule type" value="Genomic_DNA"/>
</dbReference>
<dbReference type="PRINTS" id="PR00111">
    <property type="entry name" value="ABHYDROLASE"/>
</dbReference>
<dbReference type="InterPro" id="IPR000639">
    <property type="entry name" value="Epox_hydrolase-like"/>
</dbReference>
<dbReference type="GO" id="GO:0016787">
    <property type="term" value="F:hydrolase activity"/>
    <property type="evidence" value="ECO:0007669"/>
    <property type="project" value="UniProtKB-KW"/>
</dbReference>
<evidence type="ECO:0000259" key="1">
    <source>
        <dbReference type="Pfam" id="PF00561"/>
    </source>
</evidence>
<dbReference type="InterPro" id="IPR050266">
    <property type="entry name" value="AB_hydrolase_sf"/>
</dbReference>
<dbReference type="PANTHER" id="PTHR43798">
    <property type="entry name" value="MONOACYLGLYCEROL LIPASE"/>
    <property type="match status" value="1"/>
</dbReference>
<dbReference type="Pfam" id="PF00561">
    <property type="entry name" value="Abhydrolase_1"/>
    <property type="match status" value="1"/>
</dbReference>
<protein>
    <submittedName>
        <fullName evidence="2">Alpha/beta hydrolase</fullName>
    </submittedName>
</protein>
<dbReference type="InterPro" id="IPR029058">
    <property type="entry name" value="AB_hydrolase_fold"/>
</dbReference>
<dbReference type="InterPro" id="IPR000073">
    <property type="entry name" value="AB_hydrolase_1"/>
</dbReference>
<organism evidence="2 3">
    <name type="scientific">Amycolatopsis cynarae</name>
    <dbReference type="NCBI Taxonomy" id="2995223"/>
    <lineage>
        <taxon>Bacteria</taxon>
        <taxon>Bacillati</taxon>
        <taxon>Actinomycetota</taxon>
        <taxon>Actinomycetes</taxon>
        <taxon>Pseudonocardiales</taxon>
        <taxon>Pseudonocardiaceae</taxon>
        <taxon>Amycolatopsis</taxon>
    </lineage>
</organism>
<name>A0ABY7B6E5_9PSEU</name>
<evidence type="ECO:0000313" key="3">
    <source>
        <dbReference type="Proteomes" id="UP001163203"/>
    </source>
</evidence>
<dbReference type="PRINTS" id="PR00412">
    <property type="entry name" value="EPOXHYDRLASE"/>
</dbReference>
<keyword evidence="3" id="KW-1185">Reference proteome</keyword>
<proteinExistence type="predicted"/>
<gene>
    <name evidence="2" type="ORF">ORV05_08125</name>
</gene>
<feature type="domain" description="AB hydrolase-1" evidence="1">
    <location>
        <begin position="34"/>
        <end position="274"/>
    </location>
</feature>
<sequence>MRSTRLVPHIKGADVHRLTVSGRDLVVETAGHGPAVLLLHGFPHTRAVWRDVAPVLTRNGFSVIVPDLPGLGDSDPAAAGCGAPALAGVMAGLLDALHVHRAHVVGIDLGVTTAFALAAVRAERVISLVLSEGLVGELPGAEDFLRHGPPWWFGFHQAPGKLAEAVLVGNEERYLRHFLTGGSRRGLDDDLTQVIVAAYRGEDSLGNAFDHYRAMPSTARWISEWAAGNRLSAPVLAVGGGAVGEATARQLSGVSDHLTTHLLPQSGHIVPVDEPEVFADLITAHAGNHH</sequence>
<dbReference type="PANTHER" id="PTHR43798:SF33">
    <property type="entry name" value="HYDROLASE, PUTATIVE (AFU_ORTHOLOGUE AFUA_2G14860)-RELATED"/>
    <property type="match status" value="1"/>
</dbReference>
<accession>A0ABY7B6E5</accession>